<dbReference type="AlphaFoldDB" id="A0AAD7ZF85"/>
<dbReference type="EMBL" id="JASPKZ010008553">
    <property type="protein sequence ID" value="KAJ9579271.1"/>
    <property type="molecule type" value="Genomic_DNA"/>
</dbReference>
<evidence type="ECO:0000313" key="2">
    <source>
        <dbReference type="Proteomes" id="UP001233999"/>
    </source>
</evidence>
<gene>
    <name evidence="1" type="ORF">L9F63_024621</name>
</gene>
<protein>
    <submittedName>
        <fullName evidence="1">Uncharacterized protein</fullName>
    </submittedName>
</protein>
<name>A0AAD7ZF85_DIPPU</name>
<feature type="non-terminal residue" evidence="1">
    <location>
        <position position="1"/>
    </location>
</feature>
<sequence length="60" mass="6952">DLSPTKINCDMSHALHITEELIPSHSFHKFMRREQGADTKERTHPVVSFETLVNQFESNN</sequence>
<accession>A0AAD7ZF85</accession>
<keyword evidence="2" id="KW-1185">Reference proteome</keyword>
<organism evidence="1 2">
    <name type="scientific">Diploptera punctata</name>
    <name type="common">Pacific beetle cockroach</name>
    <dbReference type="NCBI Taxonomy" id="6984"/>
    <lineage>
        <taxon>Eukaryota</taxon>
        <taxon>Metazoa</taxon>
        <taxon>Ecdysozoa</taxon>
        <taxon>Arthropoda</taxon>
        <taxon>Hexapoda</taxon>
        <taxon>Insecta</taxon>
        <taxon>Pterygota</taxon>
        <taxon>Neoptera</taxon>
        <taxon>Polyneoptera</taxon>
        <taxon>Dictyoptera</taxon>
        <taxon>Blattodea</taxon>
        <taxon>Blaberoidea</taxon>
        <taxon>Blaberidae</taxon>
        <taxon>Diplopterinae</taxon>
        <taxon>Diploptera</taxon>
    </lineage>
</organism>
<comment type="caution">
    <text evidence="1">The sequence shown here is derived from an EMBL/GenBank/DDBJ whole genome shotgun (WGS) entry which is preliminary data.</text>
</comment>
<evidence type="ECO:0000313" key="1">
    <source>
        <dbReference type="EMBL" id="KAJ9579271.1"/>
    </source>
</evidence>
<dbReference type="Proteomes" id="UP001233999">
    <property type="component" value="Unassembled WGS sequence"/>
</dbReference>
<reference evidence="1" key="1">
    <citation type="journal article" date="2023" name="IScience">
        <title>Live-bearing cockroach genome reveals convergent evolutionary mechanisms linked to viviparity in insects and beyond.</title>
        <authorList>
            <person name="Fouks B."/>
            <person name="Harrison M.C."/>
            <person name="Mikhailova A.A."/>
            <person name="Marchal E."/>
            <person name="English S."/>
            <person name="Carruthers M."/>
            <person name="Jennings E.C."/>
            <person name="Chiamaka E.L."/>
            <person name="Frigard R.A."/>
            <person name="Pippel M."/>
            <person name="Attardo G.M."/>
            <person name="Benoit J.B."/>
            <person name="Bornberg-Bauer E."/>
            <person name="Tobe S.S."/>
        </authorList>
    </citation>
    <scope>NUCLEOTIDE SEQUENCE</scope>
    <source>
        <strain evidence="1">Stay&amp;Tobe</strain>
    </source>
</reference>
<reference evidence="1" key="2">
    <citation type="submission" date="2023-05" db="EMBL/GenBank/DDBJ databases">
        <authorList>
            <person name="Fouks B."/>
        </authorList>
    </citation>
    <scope>NUCLEOTIDE SEQUENCE</scope>
    <source>
        <strain evidence="1">Stay&amp;Tobe</strain>
        <tissue evidence="1">Testes</tissue>
    </source>
</reference>
<proteinExistence type="predicted"/>